<dbReference type="InterPro" id="IPR028096">
    <property type="entry name" value="EfeO_Cupredoxin"/>
</dbReference>
<gene>
    <name evidence="3" type="ORF">PeribacterD1_0187</name>
</gene>
<reference evidence="3 4" key="2">
    <citation type="journal article" date="2016" name="PeerJ">
        <title>Analysis of five complete genome sequences for members of the class Peribacteria in the recently recognized Peregrinibacteria bacterial phylum.</title>
        <authorList>
            <person name="Anantharaman K."/>
            <person name="Brown C.T."/>
            <person name="Burstein D."/>
            <person name="Castelle C.J."/>
            <person name="Probst A.J."/>
            <person name="Thomas B.C."/>
            <person name="Williams K.H."/>
            <person name="Banfield J.F."/>
        </authorList>
    </citation>
    <scope>NUCLEOTIDE SEQUENCE [LARGE SCALE GENOMIC DNA]</scope>
    <source>
        <strain evidence="3">RIFOXYD1_FULL_PER-ii_59_16</strain>
    </source>
</reference>
<dbReference type="Proteomes" id="UP000069135">
    <property type="component" value="Chromosome"/>
</dbReference>
<dbReference type="STRING" id="1735162.PeribacterB2_0187"/>
<dbReference type="Pfam" id="PF13473">
    <property type="entry name" value="Cupredoxin_1"/>
    <property type="match status" value="1"/>
</dbReference>
<keyword evidence="1" id="KW-0472">Membrane</keyword>
<feature type="domain" description="HMA" evidence="2">
    <location>
        <begin position="8"/>
        <end position="75"/>
    </location>
</feature>
<dbReference type="InterPro" id="IPR008972">
    <property type="entry name" value="Cupredoxin"/>
</dbReference>
<feature type="transmembrane region" description="Helical" evidence="1">
    <location>
        <begin position="101"/>
        <end position="121"/>
    </location>
</feature>
<dbReference type="SUPFAM" id="SSF55008">
    <property type="entry name" value="HMA, heavy metal-associated domain"/>
    <property type="match status" value="1"/>
</dbReference>
<keyword evidence="1" id="KW-0812">Transmembrane</keyword>
<organism evidence="3 4">
    <name type="scientific">Candidatus Peribacter riflensis</name>
    <dbReference type="NCBI Taxonomy" id="1735162"/>
    <lineage>
        <taxon>Bacteria</taxon>
        <taxon>Candidatus Peregrinibacteriota</taxon>
        <taxon>Candidatus Peribacteria</taxon>
        <taxon>Candidatus Peribacterales</taxon>
        <taxon>Candidatus Peribacteraceae</taxon>
        <taxon>Candidatus Peribacter</taxon>
    </lineage>
</organism>
<feature type="transmembrane region" description="Helical" evidence="1">
    <location>
        <begin position="328"/>
        <end position="345"/>
    </location>
</feature>
<dbReference type="PANTHER" id="PTHR42208:SF1">
    <property type="entry name" value="HEAVY METAL TRANSPORTER"/>
    <property type="match status" value="1"/>
</dbReference>
<feature type="transmembrane region" description="Helical" evidence="1">
    <location>
        <begin position="133"/>
        <end position="161"/>
    </location>
</feature>
<accession>A0A0S1SJS4</accession>
<dbReference type="PROSITE" id="PS50846">
    <property type="entry name" value="HMA_2"/>
    <property type="match status" value="1"/>
</dbReference>
<proteinExistence type="predicted"/>
<accession>A0A0S1SM72</accession>
<name>A0A0S1SR29_9BACT</name>
<feature type="transmembrane region" description="Helical" evidence="1">
    <location>
        <begin position="293"/>
        <end position="316"/>
    </location>
</feature>
<accession>A0A0S1SL86</accession>
<dbReference type="SUPFAM" id="SSF49503">
    <property type="entry name" value="Cupredoxins"/>
    <property type="match status" value="1"/>
</dbReference>
<dbReference type="GO" id="GO:0046872">
    <property type="term" value="F:metal ion binding"/>
    <property type="evidence" value="ECO:0007669"/>
    <property type="project" value="InterPro"/>
</dbReference>
<dbReference type="PANTHER" id="PTHR42208">
    <property type="entry name" value="HEAVY METAL TRANSPORTER-RELATED"/>
    <property type="match status" value="1"/>
</dbReference>
<protein>
    <submittedName>
        <fullName evidence="3">Heavy metal transport/detoxification protein</fullName>
    </submittedName>
</protein>
<sequence>MSSSTEKRQLTLRIGGMTCGSCELLLERKLKAVSGVLHVAVHHRKGTAEITASAHDLPSFAQLESVIRDAGYRVVTEEEIVTARQDCRLRQEPDAPDQQKWLEIGGALLIIFALYKILSAYDLVSLAPSTAGALTFGGVLVIGLVAGMSSCLAVTGGLLLAMAAKHNEMHGSETPVQRLRPLLQFNAGRLISYFVLGGLVGLLGQSITLNAQMTGYMSVAIALIMLYLALTILKVIPKGSFPIRPPKAFAHWIANLSENDHPAAPFALGALTFFLPCGFTQSLQLVALASGSFLSGALTMFIFALGTLPALLGISYISANARGSSSRLFLRFAGTLVLVLSLYNLNSGLALVGIDVPRTFASAFGTQNAPVPTPAAPVQNGVQEVSMVVTGSGYEPSDIVIRSGIPVRFHVDGTQAGGCTRGFVIPSLGIQKVLAAGDNLFEFTPQSPGRIPFSCSMGMVRGSFTVI</sequence>
<dbReference type="KEGG" id="prf:PeribacterA2_0187"/>
<accession>A0A0S1SR29</accession>
<dbReference type="CDD" id="cd00371">
    <property type="entry name" value="HMA"/>
    <property type="match status" value="1"/>
</dbReference>
<evidence type="ECO:0000256" key="1">
    <source>
        <dbReference type="SAM" id="Phobius"/>
    </source>
</evidence>
<feature type="transmembrane region" description="Helical" evidence="1">
    <location>
        <begin position="266"/>
        <end position="287"/>
    </location>
</feature>
<accession>A0A0S1SV56</accession>
<dbReference type="Gene3D" id="2.60.40.420">
    <property type="entry name" value="Cupredoxins - blue copper proteins"/>
    <property type="match status" value="1"/>
</dbReference>
<dbReference type="EMBL" id="CP013065">
    <property type="protein sequence ID" value="ALM12888.1"/>
    <property type="molecule type" value="Genomic_DNA"/>
</dbReference>
<dbReference type="AlphaFoldDB" id="A0A0S1SR29"/>
<dbReference type="InterPro" id="IPR039447">
    <property type="entry name" value="UreH-like_TM_dom"/>
</dbReference>
<keyword evidence="1" id="KW-1133">Transmembrane helix</keyword>
<reference evidence="4" key="1">
    <citation type="submission" date="2015-10" db="EMBL/GenBank/DDBJ databases">
        <title>Analysis of five complete genome sequences for members of the class Peribacteria in the recently recognized Peregrinibacteria bacterial phylum.</title>
        <authorList>
            <person name="Anantharaman K."/>
            <person name="Brown C.T."/>
            <person name="Burstein D."/>
            <person name="Castelle C.J."/>
            <person name="Probst A.J."/>
            <person name="Thomas B.C."/>
            <person name="Williams K.H."/>
            <person name="Banfield J.F."/>
        </authorList>
    </citation>
    <scope>NUCLEOTIDE SEQUENCE [LARGE SCALE GENOMIC DNA]</scope>
</reference>
<evidence type="ECO:0000313" key="4">
    <source>
        <dbReference type="Proteomes" id="UP000069135"/>
    </source>
</evidence>
<dbReference type="Pfam" id="PF13386">
    <property type="entry name" value="DsbD_2"/>
    <property type="match status" value="1"/>
</dbReference>
<dbReference type="Gene3D" id="3.30.70.100">
    <property type="match status" value="1"/>
</dbReference>
<evidence type="ECO:0000259" key="2">
    <source>
        <dbReference type="PROSITE" id="PS50846"/>
    </source>
</evidence>
<dbReference type="InterPro" id="IPR036163">
    <property type="entry name" value="HMA_dom_sf"/>
</dbReference>
<evidence type="ECO:0000313" key="3">
    <source>
        <dbReference type="EMBL" id="ALM12888.1"/>
    </source>
</evidence>
<feature type="transmembrane region" description="Helical" evidence="1">
    <location>
        <begin position="182"/>
        <end position="203"/>
    </location>
</feature>
<dbReference type="InterPro" id="IPR006121">
    <property type="entry name" value="HMA_dom"/>
</dbReference>
<dbReference type="Pfam" id="PF00403">
    <property type="entry name" value="HMA"/>
    <property type="match status" value="1"/>
</dbReference>
<feature type="transmembrane region" description="Helical" evidence="1">
    <location>
        <begin position="215"/>
        <end position="236"/>
    </location>
</feature>